<dbReference type="InterPro" id="IPR013525">
    <property type="entry name" value="ABC2_TM"/>
</dbReference>
<evidence type="ECO:0000313" key="10">
    <source>
        <dbReference type="EMBL" id="MDY3563092.1"/>
    </source>
</evidence>
<evidence type="ECO:0000259" key="9">
    <source>
        <dbReference type="PROSITE" id="PS51012"/>
    </source>
</evidence>
<dbReference type="InterPro" id="IPR047817">
    <property type="entry name" value="ABC2_TM_bact-type"/>
</dbReference>
<evidence type="ECO:0000256" key="5">
    <source>
        <dbReference type="ARBA" id="ARBA00022692"/>
    </source>
</evidence>
<feature type="domain" description="ABC transmembrane type-2" evidence="9">
    <location>
        <begin position="132"/>
        <end position="368"/>
    </location>
</feature>
<dbReference type="Proteomes" id="UP001272242">
    <property type="component" value="Unassembled WGS sequence"/>
</dbReference>
<evidence type="ECO:0000256" key="7">
    <source>
        <dbReference type="ARBA" id="ARBA00023136"/>
    </source>
</evidence>
<keyword evidence="3" id="KW-0813">Transport</keyword>
<evidence type="ECO:0000256" key="1">
    <source>
        <dbReference type="ARBA" id="ARBA00004651"/>
    </source>
</evidence>
<dbReference type="EMBL" id="JAXBLV010000231">
    <property type="protein sequence ID" value="MDY3563092.1"/>
    <property type="molecule type" value="Genomic_DNA"/>
</dbReference>
<reference evidence="11" key="1">
    <citation type="journal article" date="2023" name="Mar. Drugs">
        <title>Gemmata algarum, a Novel Planctomycete Isolated from an Algal Mat, Displays Antimicrobial Activity.</title>
        <authorList>
            <person name="Kumar G."/>
            <person name="Kallscheuer N."/>
            <person name="Kashif M."/>
            <person name="Ahamad S."/>
            <person name="Jagadeeshwari U."/>
            <person name="Pannikurungottu S."/>
            <person name="Haufschild T."/>
            <person name="Kabuu M."/>
            <person name="Sasikala C."/>
            <person name="Jogler C."/>
            <person name="Ramana C."/>
        </authorList>
    </citation>
    <scope>NUCLEOTIDE SEQUENCE [LARGE SCALE GENOMIC DNA]</scope>
    <source>
        <strain evidence="11">JC673</strain>
    </source>
</reference>
<comment type="caution">
    <text evidence="10">The sequence shown here is derived from an EMBL/GenBank/DDBJ whole genome shotgun (WGS) entry which is preliminary data.</text>
</comment>
<evidence type="ECO:0000256" key="2">
    <source>
        <dbReference type="ARBA" id="ARBA00007783"/>
    </source>
</evidence>
<protein>
    <submittedName>
        <fullName evidence="10">ABC transporter permease</fullName>
    </submittedName>
</protein>
<keyword evidence="4" id="KW-1003">Cell membrane</keyword>
<comment type="similarity">
    <text evidence="2">Belongs to the ABC-2 integral membrane protein family.</text>
</comment>
<feature type="transmembrane region" description="Helical" evidence="8">
    <location>
        <begin position="317"/>
        <end position="335"/>
    </location>
</feature>
<dbReference type="Gene3D" id="3.40.1710.10">
    <property type="entry name" value="abc type-2 transporter like domain"/>
    <property type="match status" value="1"/>
</dbReference>
<keyword evidence="11" id="KW-1185">Reference proteome</keyword>
<keyword evidence="7 8" id="KW-0472">Membrane</keyword>
<comment type="subcellular location">
    <subcellularLocation>
        <location evidence="1">Cell membrane</location>
        <topology evidence="1">Multi-pass membrane protein</topology>
    </subcellularLocation>
</comment>
<keyword evidence="5 8" id="KW-0812">Transmembrane</keyword>
<evidence type="ECO:0000256" key="6">
    <source>
        <dbReference type="ARBA" id="ARBA00022989"/>
    </source>
</evidence>
<evidence type="ECO:0000256" key="4">
    <source>
        <dbReference type="ARBA" id="ARBA00022475"/>
    </source>
</evidence>
<name>A0ABU5F6B9_9BACT</name>
<evidence type="ECO:0000313" key="11">
    <source>
        <dbReference type="Proteomes" id="UP001272242"/>
    </source>
</evidence>
<dbReference type="InterPro" id="IPR051449">
    <property type="entry name" value="ABC-2_transporter_component"/>
</dbReference>
<dbReference type="Pfam" id="PF12698">
    <property type="entry name" value="ABC2_membrane_3"/>
    <property type="match status" value="1"/>
</dbReference>
<dbReference type="RefSeq" id="WP_320689342.1">
    <property type="nucleotide sequence ID" value="NZ_JAXBLV010000231.1"/>
</dbReference>
<accession>A0ABU5F6B9</accession>
<sequence length="373" mass="40112">MRAGTVWHLGVKELWSLARDPMLLGLIAFSFTVSVYAGATAQPETLNKAPIAVVDYDRSPLSERITGAFYPPQFLPPARITPGEMDAHMDAGRDTFALVIPPDFQRDVLAGRRPAVQLNVDATRMSQAYTGSGYVETITSGEVQAFADRYRANPAPPVDLAVRARFNPELNKSWFGAVVKLIDNVTLLAIALAGAALIRERERGTIEHLLVMPVTPFEIMTGKVWSMGLVVLVACALSLRVVVQGALGVPVGGSRALFLCGVALHLFAATSIGIFMGTFARSMPQFGLLLMMVVLPLQMLSGGVTPRESMPGWVQTVMLAAPTTHFVALSQGILYRGAGLSVVWPQFLALALIGATFFGVTLARFRKVIGTMA</sequence>
<evidence type="ECO:0000256" key="3">
    <source>
        <dbReference type="ARBA" id="ARBA00022448"/>
    </source>
</evidence>
<evidence type="ECO:0000256" key="8">
    <source>
        <dbReference type="SAM" id="Phobius"/>
    </source>
</evidence>
<feature type="transmembrane region" description="Helical" evidence="8">
    <location>
        <begin position="347"/>
        <end position="365"/>
    </location>
</feature>
<keyword evidence="6 8" id="KW-1133">Transmembrane helix</keyword>
<feature type="transmembrane region" description="Helical" evidence="8">
    <location>
        <begin position="255"/>
        <end position="280"/>
    </location>
</feature>
<proteinExistence type="inferred from homology"/>
<feature type="transmembrane region" description="Helical" evidence="8">
    <location>
        <begin position="224"/>
        <end position="243"/>
    </location>
</feature>
<dbReference type="PROSITE" id="PS51012">
    <property type="entry name" value="ABC_TM2"/>
    <property type="match status" value="1"/>
</dbReference>
<feature type="transmembrane region" description="Helical" evidence="8">
    <location>
        <begin position="286"/>
        <end position="305"/>
    </location>
</feature>
<dbReference type="PANTHER" id="PTHR30294:SF47">
    <property type="entry name" value="INNER MEMBRANE TRANSPORT PERMEASE YHHJ"/>
    <property type="match status" value="1"/>
</dbReference>
<organism evidence="10 11">
    <name type="scientific">Gemmata algarum</name>
    <dbReference type="NCBI Taxonomy" id="2975278"/>
    <lineage>
        <taxon>Bacteria</taxon>
        <taxon>Pseudomonadati</taxon>
        <taxon>Planctomycetota</taxon>
        <taxon>Planctomycetia</taxon>
        <taxon>Gemmatales</taxon>
        <taxon>Gemmataceae</taxon>
        <taxon>Gemmata</taxon>
    </lineage>
</organism>
<dbReference type="PANTHER" id="PTHR30294">
    <property type="entry name" value="MEMBRANE COMPONENT OF ABC TRANSPORTER YHHJ-RELATED"/>
    <property type="match status" value="1"/>
</dbReference>
<gene>
    <name evidence="10" type="ORF">R5W23_004591</name>
</gene>